<dbReference type="KEGG" id="rsx:RhiXN_11278"/>
<sequence>MAEFAYNNVVHSSTGKTLFKELYGWEPTLMASNVPTDIPEADDLAKTMEAQWRKAVPIEFEVGKEAWLDAKNMKFKTMSPKLMEQCLCHALEV</sequence>
<evidence type="ECO:0000313" key="2">
    <source>
        <dbReference type="Proteomes" id="UP000650533"/>
    </source>
</evidence>
<evidence type="ECO:0000313" key="1">
    <source>
        <dbReference type="EMBL" id="QRW24366.1"/>
    </source>
</evidence>
<dbReference type="RefSeq" id="XP_043184603.1">
    <property type="nucleotide sequence ID" value="XM_043331093.1"/>
</dbReference>
<protein>
    <submittedName>
        <fullName evidence="1">Retrotransposable element Tf2 protein</fullName>
    </submittedName>
</protein>
<organism evidence="1 2">
    <name type="scientific">Rhizoctonia solani</name>
    <dbReference type="NCBI Taxonomy" id="456999"/>
    <lineage>
        <taxon>Eukaryota</taxon>
        <taxon>Fungi</taxon>
        <taxon>Dikarya</taxon>
        <taxon>Basidiomycota</taxon>
        <taxon>Agaricomycotina</taxon>
        <taxon>Agaricomycetes</taxon>
        <taxon>Cantharellales</taxon>
        <taxon>Ceratobasidiaceae</taxon>
        <taxon>Rhizoctonia</taxon>
    </lineage>
</organism>
<dbReference type="AlphaFoldDB" id="A0A8H8P5P7"/>
<dbReference type="EMBL" id="CP059669">
    <property type="protein sequence ID" value="QRW24366.1"/>
    <property type="molecule type" value="Genomic_DNA"/>
</dbReference>
<gene>
    <name evidence="1" type="ORF">RhiXN_11278</name>
</gene>
<dbReference type="GeneID" id="67033556"/>
<proteinExistence type="predicted"/>
<dbReference type="Proteomes" id="UP000650533">
    <property type="component" value="Chromosome 12"/>
</dbReference>
<reference evidence="1" key="1">
    <citation type="submission" date="2020-05" db="EMBL/GenBank/DDBJ databases">
        <title>Evolutionary and genomic comparisons of hybrid uninucleate and nonhybrid Rhizoctonia fungi.</title>
        <authorList>
            <person name="Li C."/>
            <person name="Chen X."/>
        </authorList>
    </citation>
    <scope>NUCLEOTIDE SEQUENCE</scope>
    <source>
        <strain evidence="1">AG-1 IA</strain>
    </source>
</reference>
<name>A0A8H8P5P7_9AGAM</name>
<accession>A0A8H8P5P7</accession>